<dbReference type="InterPro" id="IPR052352">
    <property type="entry name" value="Sugar_Degrad_Dehydratases"/>
</dbReference>
<accession>A0A7L9GB46</accession>
<dbReference type="Proteomes" id="UP000593847">
    <property type="component" value="Chromosome"/>
</dbReference>
<comment type="similarity">
    <text evidence="1">Belongs to the IlvD/Edd family.</text>
</comment>
<keyword evidence="2" id="KW-0479">Metal-binding</keyword>
<evidence type="ECO:0000259" key="6">
    <source>
        <dbReference type="Pfam" id="PF00920"/>
    </source>
</evidence>
<dbReference type="InterPro" id="IPR020558">
    <property type="entry name" value="DiOHA_6PGluconate_deHydtase_CS"/>
</dbReference>
<organism evidence="8 9">
    <name type="scientific">Pseudomonas taiwanensis</name>
    <dbReference type="NCBI Taxonomy" id="470150"/>
    <lineage>
        <taxon>Bacteria</taxon>
        <taxon>Pseudomonadati</taxon>
        <taxon>Pseudomonadota</taxon>
        <taxon>Gammaproteobacteria</taxon>
        <taxon>Pseudomonadales</taxon>
        <taxon>Pseudomonadaceae</taxon>
        <taxon>Pseudomonas</taxon>
    </lineage>
</organism>
<reference evidence="8" key="1">
    <citation type="submission" date="2020-09" db="EMBL/GenBank/DDBJ databases">
        <title>Complete genome sequence of Pseudomonas taiwanensis CC, a plant growth-promoting and biotite-weathering strain.</title>
        <authorList>
            <person name="Cheng C."/>
        </authorList>
    </citation>
    <scope>NUCLEOTIDE SEQUENCE [LARGE SCALE GENOMIC DNA]</scope>
    <source>
        <strain evidence="8">WRS8</strain>
    </source>
</reference>
<dbReference type="InterPro" id="IPR042096">
    <property type="entry name" value="Dihydro-acid_dehy_C"/>
</dbReference>
<dbReference type="GO" id="GO:0046872">
    <property type="term" value="F:metal ion binding"/>
    <property type="evidence" value="ECO:0007669"/>
    <property type="project" value="UniProtKB-KW"/>
</dbReference>
<evidence type="ECO:0000256" key="3">
    <source>
        <dbReference type="ARBA" id="ARBA00023004"/>
    </source>
</evidence>
<protein>
    <submittedName>
        <fullName evidence="8">Dihydroxy-acid dehydratase</fullName>
    </submittedName>
</protein>
<keyword evidence="4" id="KW-0411">Iron-sulfur</keyword>
<keyword evidence="3" id="KW-0408">Iron</keyword>
<dbReference type="PANTHER" id="PTHR43183:SF2">
    <property type="entry name" value="DIHYDROXY-ACID DEHYDRATASE"/>
    <property type="match status" value="1"/>
</dbReference>
<keyword evidence="5" id="KW-0456">Lyase</keyword>
<dbReference type="EMBL" id="CP062699">
    <property type="protein sequence ID" value="QOJ89549.1"/>
    <property type="molecule type" value="Genomic_DNA"/>
</dbReference>
<dbReference type="Gene3D" id="3.50.30.80">
    <property type="entry name" value="IlvD/EDD C-terminal domain-like"/>
    <property type="match status" value="1"/>
</dbReference>
<dbReference type="Pfam" id="PF24877">
    <property type="entry name" value="ILV_EDD_C"/>
    <property type="match status" value="1"/>
</dbReference>
<evidence type="ECO:0000256" key="4">
    <source>
        <dbReference type="ARBA" id="ARBA00023014"/>
    </source>
</evidence>
<dbReference type="SUPFAM" id="SSF52016">
    <property type="entry name" value="LeuD/IlvD-like"/>
    <property type="match status" value="1"/>
</dbReference>
<dbReference type="SUPFAM" id="SSF143975">
    <property type="entry name" value="IlvD/EDD N-terminal domain-like"/>
    <property type="match status" value="1"/>
</dbReference>
<feature type="domain" description="Dihydroxy-acid/6-phosphogluconate dehydratase C-terminal" evidence="7">
    <location>
        <begin position="367"/>
        <end position="561"/>
    </location>
</feature>
<evidence type="ECO:0000313" key="8">
    <source>
        <dbReference type="EMBL" id="QOJ89549.1"/>
    </source>
</evidence>
<dbReference type="FunFam" id="3.50.30.80:FF:000001">
    <property type="entry name" value="Dihydroxy-acid dehydratase"/>
    <property type="match status" value="1"/>
</dbReference>
<keyword evidence="9" id="KW-1185">Reference proteome</keyword>
<evidence type="ECO:0000256" key="2">
    <source>
        <dbReference type="ARBA" id="ARBA00022723"/>
    </source>
</evidence>
<name>A0A7L9GB46_9PSED</name>
<dbReference type="PANTHER" id="PTHR43183">
    <property type="entry name" value="HYPOTHETICAL DIHYDROXYACID DEHYDRATASE (EUROFUNG)-RELATED"/>
    <property type="match status" value="1"/>
</dbReference>
<dbReference type="KEGG" id="ptai:ICN73_16940"/>
<dbReference type="Pfam" id="PF00920">
    <property type="entry name" value="ILVD_EDD_N"/>
    <property type="match status" value="1"/>
</dbReference>
<evidence type="ECO:0000313" key="9">
    <source>
        <dbReference type="Proteomes" id="UP000593847"/>
    </source>
</evidence>
<dbReference type="InterPro" id="IPR000581">
    <property type="entry name" value="ILV_EDD_N"/>
</dbReference>
<dbReference type="AlphaFoldDB" id="A0A7L9GB46"/>
<dbReference type="NCBIfam" id="NF009560">
    <property type="entry name" value="PRK13017.1"/>
    <property type="match status" value="1"/>
</dbReference>
<dbReference type="NCBIfam" id="NF009559">
    <property type="entry name" value="PRK13016.1"/>
    <property type="match status" value="1"/>
</dbReference>
<evidence type="ECO:0000259" key="7">
    <source>
        <dbReference type="Pfam" id="PF24877"/>
    </source>
</evidence>
<dbReference type="NCBIfam" id="NF004784">
    <property type="entry name" value="PRK06131.1"/>
    <property type="match status" value="1"/>
</dbReference>
<dbReference type="PROSITE" id="PS00886">
    <property type="entry name" value="ILVD_EDD_1"/>
    <property type="match status" value="1"/>
</dbReference>
<evidence type="ECO:0000256" key="1">
    <source>
        <dbReference type="ARBA" id="ARBA00006486"/>
    </source>
</evidence>
<dbReference type="InterPro" id="IPR056740">
    <property type="entry name" value="ILV_EDD_C"/>
</dbReference>
<gene>
    <name evidence="8" type="ORF">ICN73_16940</name>
</gene>
<feature type="domain" description="Dihydroxy-acid/6-phosphogluconate dehydratase N-terminal" evidence="6">
    <location>
        <begin position="45"/>
        <end position="357"/>
    </location>
</feature>
<proteinExistence type="inferred from homology"/>
<dbReference type="GO" id="GO:0051536">
    <property type="term" value="F:iron-sulfur cluster binding"/>
    <property type="evidence" value="ECO:0007669"/>
    <property type="project" value="UniProtKB-KW"/>
</dbReference>
<dbReference type="InterPro" id="IPR037237">
    <property type="entry name" value="IlvD/EDD_N"/>
</dbReference>
<sequence>MNTMNKKKAEDLRSARWFAPDNLRGFGHRSRIMQMGYAPADWAGKPVIAILNTWSDINPCHAHFKTRVDDVKRGILQAGGFPVELPALSLSENFVKPTTMLYRNMLAMEAEELLRSHPVDGVVLMGGCDKTTPGLLMGATSAGLPAIYVPAGPMLRGNWKGKILGSGSDAWKYWDERRAGMISDKDWQDIEGGIARSHGHCMTMGTASTMTAIAEAIGMTLPGASSIPAADVNHIRMCAEAGRRAVEMVWEDLVPARVQTRGAYDNAIAVAMAMGCSTNAVIHLVAMARRAGHDLTLDDLDAVSRYVPVIANVRPSGSQYLMEDFFYAGGLPALMRVIGKYLSLDEMTVNGRTLGQNIAEAEVYNDDVIRPLDNPIYAEGALAVLKGNLASAGCVIKPCAMESRLLRHTGPAIVFDDYPALKAVIDSDDFEVTADHVLILRNAGPQGGPGMPEWGMLPIPGKLVKQGVRDMLRISDSRMSGTSYGACILHVAPESYVGGTLALVRNGDLIRVDVDQRSIELLVSDTELAARREALPPPPPRFGRGYGWMFAQHILQADKGCDFDFLETGFGEASGEPAIF</sequence>
<evidence type="ECO:0000256" key="5">
    <source>
        <dbReference type="ARBA" id="ARBA00023239"/>
    </source>
</evidence>
<dbReference type="GO" id="GO:0016836">
    <property type="term" value="F:hydro-lyase activity"/>
    <property type="evidence" value="ECO:0007669"/>
    <property type="project" value="UniProtKB-ARBA"/>
</dbReference>